<feature type="transmembrane region" description="Helical" evidence="1">
    <location>
        <begin position="40"/>
        <end position="62"/>
    </location>
</feature>
<reference evidence="3" key="1">
    <citation type="journal article" date="2018" name="Genome Announc.">
        <title>First complete genome sequence of Yersinia massiliensis.</title>
        <authorList>
            <person name="Thomas M.C."/>
            <person name="Arling V."/>
            <person name="Goji N."/>
            <person name="Janzen T.W."/>
            <person name="Duceppe M.-O."/>
            <person name="Mathews A."/>
            <person name="Carrillo C."/>
            <person name="Amoako K."/>
        </authorList>
    </citation>
    <scope>NUCLEOTIDE SEQUENCE [LARGE SCALE GENOMIC DNA]</scope>
    <source>
        <strain evidence="3">GTA</strain>
    </source>
</reference>
<protein>
    <recommendedName>
        <fullName evidence="4">Inner membrane protein</fullName>
    </recommendedName>
</protein>
<sequence length="426" mass="48845">MLVVLRLSPLVRLYSRSKGMPVNILDIPAEIKTTTRTPSLWLWGSILLLIVIVYLCIFLGFFSQYLSKNPYIFWPELLLIPLLLWGGIFTFRLLLWNGSNLEAEYWNATRTDYYQALLQKGRVHLKVIDIKVKFPDISGDVTDAMSNSLLPVRYTPKFTHMSRYLAFSSSVHNINEKEQYEERMKSLFNKMMPELLEDIYTHITLLPPGAMLTIISVFSDDLKLQLEKLWGKRFNPIFPFSNILFGNSVYESLDSWLDEGQSEYIILIAAHLHGNELINDSVDNQSESIVLLFGKNSESFENKELSFDSLYRPEIGWDGVDKSIIWGEVSCDNQLSGVLYSGLSEKEKNDIVIKTSDFMSESALMSFNYINTADYLCLCGPATEVLQIKYVKEFLEPGRYLIINKYHNSLIVSYFLTLAADNKGGL</sequence>
<feature type="transmembrane region" description="Helical" evidence="1">
    <location>
        <begin position="74"/>
        <end position="95"/>
    </location>
</feature>
<keyword evidence="3" id="KW-1185">Reference proteome</keyword>
<keyword evidence="1" id="KW-1133">Transmembrane helix</keyword>
<evidence type="ECO:0000313" key="3">
    <source>
        <dbReference type="Proteomes" id="UP000240908"/>
    </source>
</evidence>
<dbReference type="EMBL" id="CP028487">
    <property type="protein sequence ID" value="AVX36805.1"/>
    <property type="molecule type" value="Genomic_DNA"/>
</dbReference>
<accession>A0ABM6UPC0</accession>
<keyword evidence="1" id="KW-0812">Transmembrane</keyword>
<gene>
    <name evidence="2" type="ORF">DA391_03485</name>
</gene>
<keyword evidence="1" id="KW-0472">Membrane</keyword>
<evidence type="ECO:0000256" key="1">
    <source>
        <dbReference type="SAM" id="Phobius"/>
    </source>
</evidence>
<proteinExistence type="predicted"/>
<evidence type="ECO:0008006" key="4">
    <source>
        <dbReference type="Google" id="ProtNLM"/>
    </source>
</evidence>
<evidence type="ECO:0000313" key="2">
    <source>
        <dbReference type="EMBL" id="AVX36805.1"/>
    </source>
</evidence>
<organism evidence="2 3">
    <name type="scientific">Yersinia massiliensis</name>
    <dbReference type="NCBI Taxonomy" id="419257"/>
    <lineage>
        <taxon>Bacteria</taxon>
        <taxon>Pseudomonadati</taxon>
        <taxon>Pseudomonadota</taxon>
        <taxon>Gammaproteobacteria</taxon>
        <taxon>Enterobacterales</taxon>
        <taxon>Yersiniaceae</taxon>
        <taxon>Yersinia</taxon>
    </lineage>
</organism>
<dbReference type="Proteomes" id="UP000240908">
    <property type="component" value="Chromosome"/>
</dbReference>
<name>A0ABM6UPC0_9GAMM</name>